<keyword evidence="1" id="KW-1133">Transmembrane helix</keyword>
<keyword evidence="1" id="KW-0812">Transmembrane</keyword>
<organism evidence="3 4">
    <name type="scientific">Ictalurus punctatus</name>
    <name type="common">Channel catfish</name>
    <name type="synonym">Silurus punctatus</name>
    <dbReference type="NCBI Taxonomy" id="7998"/>
    <lineage>
        <taxon>Eukaryota</taxon>
        <taxon>Metazoa</taxon>
        <taxon>Chordata</taxon>
        <taxon>Craniata</taxon>
        <taxon>Vertebrata</taxon>
        <taxon>Euteleostomi</taxon>
        <taxon>Actinopterygii</taxon>
        <taxon>Neopterygii</taxon>
        <taxon>Teleostei</taxon>
        <taxon>Ostariophysi</taxon>
        <taxon>Siluriformes</taxon>
        <taxon>Ictaluridae</taxon>
        <taxon>Ictalurus</taxon>
    </lineage>
</organism>
<keyword evidence="1" id="KW-0472">Membrane</keyword>
<dbReference type="RefSeq" id="XP_053538482.1">
    <property type="nucleotide sequence ID" value="XM_053682507.1"/>
</dbReference>
<protein>
    <submittedName>
        <fullName evidence="4">Uncharacterized protein LOC108257214 isoform X1</fullName>
    </submittedName>
</protein>
<accession>A0A9F7RMS2</accession>
<evidence type="ECO:0000313" key="4">
    <source>
        <dbReference type="RefSeq" id="XP_053538482.1"/>
    </source>
</evidence>
<name>A0A9F7RMS2_ICTPU</name>
<feature type="transmembrane region" description="Helical" evidence="1">
    <location>
        <begin position="331"/>
        <end position="356"/>
    </location>
</feature>
<reference evidence="3" key="1">
    <citation type="journal article" date="2016" name="Nat. Commun.">
        <title>The channel catfish genome sequence provides insights into the evolution of scale formation in teleosts.</title>
        <authorList>
            <person name="Liu Z."/>
            <person name="Liu S."/>
            <person name="Yao J."/>
            <person name="Bao L."/>
            <person name="Zhang J."/>
            <person name="Li Y."/>
            <person name="Jiang C."/>
            <person name="Sun L."/>
            <person name="Wang R."/>
            <person name="Zhang Y."/>
            <person name="Zhou T."/>
            <person name="Zeng Q."/>
            <person name="Fu Q."/>
            <person name="Gao S."/>
            <person name="Li N."/>
            <person name="Koren S."/>
            <person name="Jiang Y."/>
            <person name="Zimin A."/>
            <person name="Xu P."/>
            <person name="Phillippy A.M."/>
            <person name="Geng X."/>
            <person name="Song L."/>
            <person name="Sun F."/>
            <person name="Li C."/>
            <person name="Wang X."/>
            <person name="Chen A."/>
            <person name="Jin Y."/>
            <person name="Yuan Z."/>
            <person name="Yang Y."/>
            <person name="Tan S."/>
            <person name="Peatman E."/>
            <person name="Lu J."/>
            <person name="Qin Z."/>
            <person name="Dunham R."/>
            <person name="Li Z."/>
            <person name="Sonstegard T."/>
            <person name="Feng J."/>
            <person name="Danzmann R.G."/>
            <person name="Schroeder S."/>
            <person name="Scheffler B."/>
            <person name="Duke M.V."/>
            <person name="Ballard L."/>
            <person name="Kucuktas H."/>
            <person name="Kaltenboeck L."/>
            <person name="Liu H."/>
            <person name="Armbruster J."/>
            <person name="Xie Y."/>
            <person name="Kirby M.L."/>
            <person name="Tian Y."/>
            <person name="Flanagan M.E."/>
            <person name="Mu W."/>
            <person name="Waldbieser G.C."/>
        </authorList>
    </citation>
    <scope>NUCLEOTIDE SEQUENCE [LARGE SCALE GENOMIC DNA]</scope>
    <source>
        <strain evidence="3">SDA103</strain>
    </source>
</reference>
<feature type="transmembrane region" description="Helical" evidence="1">
    <location>
        <begin position="28"/>
        <end position="48"/>
    </location>
</feature>
<dbReference type="InterPro" id="IPR013106">
    <property type="entry name" value="Ig_V-set"/>
</dbReference>
<reference evidence="4" key="2">
    <citation type="submission" date="2025-08" db="UniProtKB">
        <authorList>
            <consortium name="RefSeq"/>
        </authorList>
    </citation>
    <scope>IDENTIFICATION</scope>
    <source>
        <tissue evidence="4">Blood</tissue>
    </source>
</reference>
<dbReference type="GeneID" id="108257214"/>
<dbReference type="Gene3D" id="2.60.40.10">
    <property type="entry name" value="Immunoglobulins"/>
    <property type="match status" value="1"/>
</dbReference>
<dbReference type="OrthoDB" id="8735432at2759"/>
<feature type="domain" description="Immunoglobulin" evidence="2">
    <location>
        <begin position="46"/>
        <end position="145"/>
    </location>
</feature>
<dbReference type="AlphaFoldDB" id="A0A9F7RMS2"/>
<dbReference type="Proteomes" id="UP000221080">
    <property type="component" value="Chromosome 1"/>
</dbReference>
<evidence type="ECO:0000259" key="2">
    <source>
        <dbReference type="SMART" id="SM00409"/>
    </source>
</evidence>
<gene>
    <name evidence="4" type="primary">LOC108257214</name>
</gene>
<evidence type="ECO:0000256" key="1">
    <source>
        <dbReference type="SAM" id="Phobius"/>
    </source>
</evidence>
<dbReference type="Pfam" id="PF07686">
    <property type="entry name" value="V-set"/>
    <property type="match status" value="1"/>
</dbReference>
<dbReference type="SMART" id="SM00409">
    <property type="entry name" value="IG"/>
    <property type="match status" value="1"/>
</dbReference>
<dbReference type="InterPro" id="IPR036179">
    <property type="entry name" value="Ig-like_dom_sf"/>
</dbReference>
<sequence length="408" mass="45620">MVAVAEFRALSCALCLHAKHTSFNMRRIFCVILGLCTMSLAISSHVPVQYVPLGNKVRIPCDGYGDHRTGKWLHKKGENKFETIFHENSGFTFQNKPLSTRKKIFRNFSLEITHFTELDKGTYVCQLCTSIMRCTNGKPITLLPLFDTFSTALRTLFIMEGDQFSYSCLYNLTLKADWRFEALGENTAISLNHELNNKNVLFIPDVQPTNAGKYSYWGETSTGQQQRLCSVTLCVLTVRGVKLTDSPQNCTLYCDVDMDADGGASAVVETDKWNISITGRVNKPKSSLNCRLLSSDVETHTFSLEDAAATAQLHVISSITADHLYSSRPPVAALICMSTALLFIILIAPFILLRVLRQMADRNSRSANGHSEEGNESQVIYSTLQVGRYQQQNVFTSDIECVYSQIKV</sequence>
<dbReference type="InterPro" id="IPR003599">
    <property type="entry name" value="Ig_sub"/>
</dbReference>
<dbReference type="InterPro" id="IPR013783">
    <property type="entry name" value="Ig-like_fold"/>
</dbReference>
<evidence type="ECO:0000313" key="3">
    <source>
        <dbReference type="Proteomes" id="UP000221080"/>
    </source>
</evidence>
<dbReference type="SUPFAM" id="SSF48726">
    <property type="entry name" value="Immunoglobulin"/>
    <property type="match status" value="2"/>
</dbReference>
<keyword evidence="3" id="KW-1185">Reference proteome</keyword>
<proteinExistence type="predicted"/>